<dbReference type="Pfam" id="PF13193">
    <property type="entry name" value="AMP-binding_C"/>
    <property type="match status" value="1"/>
</dbReference>
<dbReference type="InterPro" id="IPR042099">
    <property type="entry name" value="ANL_N_sf"/>
</dbReference>
<keyword evidence="2" id="KW-0436">Ligase</keyword>
<dbReference type="AlphaFoldDB" id="A0A270AJ90"/>
<evidence type="ECO:0000256" key="2">
    <source>
        <dbReference type="ARBA" id="ARBA00022598"/>
    </source>
</evidence>
<proteinExistence type="inferred from homology"/>
<evidence type="ECO:0000256" key="1">
    <source>
        <dbReference type="ARBA" id="ARBA00006432"/>
    </source>
</evidence>
<dbReference type="InterPro" id="IPR020845">
    <property type="entry name" value="AMP-binding_CS"/>
</dbReference>
<sequence length="647" mass="72334">MMEKKFIDSLQEIEEIEKSTPVEEFIPFKSTYEAIYDSAMSHSDKTAISFFLSGDDYKNSIEVTYKDLISNITRTANFFHSLGLREDDTVAFVLPNLPETHYVLWGAEAACRVFAVNSLLDAEKIRELVNATEAKAVVTMAPIIGSDLWEKVSSIATELYHTRFLIGVDITHYVPSFPETMKAEINEKIRVNMELLENIEYFDLVHEIREIDGEQLKFDRTYQEDTVSSMFCTGGTTGLPKIAQRTHRNEIFDASAVKTFSQEVFNSEAVILAGVPLFHVTGALATGLVSFMSGGSLVMTTPSGYRGQNVFSQIWNIVEHYRVTAMIGVPTVYAHLLNIPLTGQDISSLEYCMCGSAPFPTALYREFANYIDAEVIEAYGLTEGTCISSGTPPGIKEKIGSIGLRLPHQKMACAHIEENRVIGICDTNEVGALLIRGPNVFMGYLQPIHNQDIWVTDSNGDTWFNTGDLARQDKDGYFWLTGRKKEIIVRGGHNIEPKMIEEVLCQHPQVSLAAAVGQPDAYAGEIPTCYVQLLEGANIEEEELLKFAQENIFERAAIPKRIHILDSIPITPVGKVFKPALESMEIRRCIVREAENIHQDTSFEVKIVESSPHGKSAHVILTSWKDNDIESLKKSLAHYSFNVTLEM</sequence>
<gene>
    <name evidence="3" type="ORF">YHS_10055</name>
</gene>
<dbReference type="InterPro" id="IPR045851">
    <property type="entry name" value="AMP-bd_C_sf"/>
</dbReference>
<dbReference type="Pfam" id="PF00501">
    <property type="entry name" value="AMP-binding"/>
    <property type="match status" value="1"/>
</dbReference>
<dbReference type="PANTHER" id="PTHR43201:SF5">
    <property type="entry name" value="MEDIUM-CHAIN ACYL-COA LIGASE ACSF2, MITOCHONDRIAL"/>
    <property type="match status" value="1"/>
</dbReference>
<dbReference type="GO" id="GO:0006631">
    <property type="term" value="P:fatty acid metabolic process"/>
    <property type="evidence" value="ECO:0007669"/>
    <property type="project" value="TreeGrafter"/>
</dbReference>
<dbReference type="GO" id="GO:0031956">
    <property type="term" value="F:medium-chain fatty acid-CoA ligase activity"/>
    <property type="evidence" value="ECO:0007669"/>
    <property type="project" value="TreeGrafter"/>
</dbReference>
<dbReference type="Gene3D" id="3.30.300.30">
    <property type="match status" value="1"/>
</dbReference>
<dbReference type="NCBIfam" id="NF005714">
    <property type="entry name" value="PRK07529.1"/>
    <property type="match status" value="1"/>
</dbReference>
<protein>
    <submittedName>
        <fullName evidence="3">Acyl-CoA synthetase</fullName>
    </submittedName>
</protein>
<organism evidence="3">
    <name type="scientific">Faucicola osloensis</name>
    <name type="common">Moraxella osloensis</name>
    <dbReference type="NCBI Taxonomy" id="34062"/>
    <lineage>
        <taxon>Bacteria</taxon>
        <taxon>Pseudomonadati</taxon>
        <taxon>Pseudomonadota</taxon>
        <taxon>Gammaproteobacteria</taxon>
        <taxon>Moraxellales</taxon>
        <taxon>Moraxellaceae</taxon>
        <taxon>Faucicola</taxon>
    </lineage>
</organism>
<keyword evidence="3" id="KW-0614">Plasmid</keyword>
<name>A0A270AJ90_FAUOS</name>
<reference evidence="3" key="1">
    <citation type="submission" date="2017-10" db="EMBL/GenBank/DDBJ databases">
        <title>Complete Genome Sequence from Moraxella oslensis YHS isolated from human skin.</title>
        <authorList>
            <person name="Lee K."/>
            <person name="Lim J.Y."/>
            <person name="Hwang I."/>
        </authorList>
    </citation>
    <scope>NUCLEOTIDE SEQUENCE</scope>
    <source>
        <strain evidence="3">YHS</strain>
        <plasmid evidence="3">pYHS2</plasmid>
    </source>
</reference>
<dbReference type="PANTHER" id="PTHR43201">
    <property type="entry name" value="ACYL-COA SYNTHETASE"/>
    <property type="match status" value="1"/>
</dbReference>
<geneLocation type="plasmid" evidence="3">
    <name>pYHS2</name>
</geneLocation>
<accession>A0A270AJ90</accession>
<dbReference type="Gene3D" id="3.40.50.12780">
    <property type="entry name" value="N-terminal domain of ligase-like"/>
    <property type="match status" value="1"/>
</dbReference>
<dbReference type="InterPro" id="IPR025110">
    <property type="entry name" value="AMP-bd_C"/>
</dbReference>
<dbReference type="SUPFAM" id="SSF56801">
    <property type="entry name" value="Acetyl-CoA synthetase-like"/>
    <property type="match status" value="1"/>
</dbReference>
<comment type="similarity">
    <text evidence="1">Belongs to the ATP-dependent AMP-binding enzyme family.</text>
</comment>
<dbReference type="InterPro" id="IPR000873">
    <property type="entry name" value="AMP-dep_synth/lig_dom"/>
</dbReference>
<dbReference type="EMBL" id="CP024178">
    <property type="protein sequence ID" value="ATQ84277.1"/>
    <property type="molecule type" value="Genomic_DNA"/>
</dbReference>
<evidence type="ECO:0000313" key="3">
    <source>
        <dbReference type="EMBL" id="ATQ84277.1"/>
    </source>
</evidence>
<dbReference type="PROSITE" id="PS00455">
    <property type="entry name" value="AMP_BINDING"/>
    <property type="match status" value="1"/>
</dbReference>